<sequence length="267" mass="30533">MKAIFFILFYLFWFGVVPTVNAAISVVDVGLIQTNLFNAKRDLAEQILQGQRALEQIQHLRSQIEQVDDYLDRFGDPESITIEVFNEVVGFLKEIELAKTTAEIQKGATEDEVFQSQGSSPYSEVSTEIVVDGESVSSRDARVFAPEVAARRAFAHYHSVQESVLQRREKLKAELERNLQQVKQAATSSEVQKLDIITRNLEAQLALVDRELQFASNEVLIQFHRNEVEAQVQAKARVQEERARHRVAEQRNAQLYQLPNSPIYFKR</sequence>
<proteinExistence type="predicted"/>
<accession>A0A918TNU9</accession>
<dbReference type="EMBL" id="BMXI01000009">
    <property type="protein sequence ID" value="GHC55957.1"/>
    <property type="molecule type" value="Genomic_DNA"/>
</dbReference>
<name>A0A918TNU9_9BACT</name>
<gene>
    <name evidence="2" type="ORF">GCM10007100_23530</name>
</gene>
<keyword evidence="1" id="KW-0175">Coiled coil</keyword>
<feature type="coiled-coil region" evidence="1">
    <location>
        <begin position="161"/>
        <end position="241"/>
    </location>
</feature>
<evidence type="ECO:0000313" key="3">
    <source>
        <dbReference type="Proteomes" id="UP000644507"/>
    </source>
</evidence>
<keyword evidence="3" id="KW-1185">Reference proteome</keyword>
<dbReference type="AlphaFoldDB" id="A0A918TNU9"/>
<dbReference type="RefSeq" id="WP_189570161.1">
    <property type="nucleotide sequence ID" value="NZ_BMXI01000009.1"/>
</dbReference>
<comment type="caution">
    <text evidence="2">The sequence shown here is derived from an EMBL/GenBank/DDBJ whole genome shotgun (WGS) entry which is preliminary data.</text>
</comment>
<evidence type="ECO:0000256" key="1">
    <source>
        <dbReference type="SAM" id="Coils"/>
    </source>
</evidence>
<reference evidence="2" key="1">
    <citation type="journal article" date="2014" name="Int. J. Syst. Evol. Microbiol.">
        <title>Complete genome sequence of Corynebacterium casei LMG S-19264T (=DSM 44701T), isolated from a smear-ripened cheese.</title>
        <authorList>
            <consortium name="US DOE Joint Genome Institute (JGI-PGF)"/>
            <person name="Walter F."/>
            <person name="Albersmeier A."/>
            <person name="Kalinowski J."/>
            <person name="Ruckert C."/>
        </authorList>
    </citation>
    <scope>NUCLEOTIDE SEQUENCE</scope>
    <source>
        <strain evidence="2">KCTC 12988</strain>
    </source>
</reference>
<evidence type="ECO:0000313" key="2">
    <source>
        <dbReference type="EMBL" id="GHC55957.1"/>
    </source>
</evidence>
<reference evidence="2" key="2">
    <citation type="submission" date="2020-09" db="EMBL/GenBank/DDBJ databases">
        <authorList>
            <person name="Sun Q."/>
            <person name="Kim S."/>
        </authorList>
    </citation>
    <scope>NUCLEOTIDE SEQUENCE</scope>
    <source>
        <strain evidence="2">KCTC 12988</strain>
    </source>
</reference>
<dbReference type="Proteomes" id="UP000644507">
    <property type="component" value="Unassembled WGS sequence"/>
</dbReference>
<protein>
    <submittedName>
        <fullName evidence="2">Uncharacterized protein</fullName>
    </submittedName>
</protein>
<organism evidence="2 3">
    <name type="scientific">Roseibacillus persicicus</name>
    <dbReference type="NCBI Taxonomy" id="454148"/>
    <lineage>
        <taxon>Bacteria</taxon>
        <taxon>Pseudomonadati</taxon>
        <taxon>Verrucomicrobiota</taxon>
        <taxon>Verrucomicrobiia</taxon>
        <taxon>Verrucomicrobiales</taxon>
        <taxon>Verrucomicrobiaceae</taxon>
        <taxon>Roseibacillus</taxon>
    </lineage>
</organism>